<protein>
    <submittedName>
        <fullName evidence="2">Putative metallo-hydrolase YycJ</fullName>
        <ecNumber evidence="2">3.-.-.-</ecNumber>
    </submittedName>
</protein>
<dbReference type="EC" id="3.-.-.-" evidence="2"/>
<reference evidence="2" key="1">
    <citation type="submission" date="2019-08" db="EMBL/GenBank/DDBJ databases">
        <authorList>
            <person name="Kucharzyk K."/>
            <person name="Murdoch R.W."/>
            <person name="Higgins S."/>
            <person name="Loffler F."/>
        </authorList>
    </citation>
    <scope>NUCLEOTIDE SEQUENCE</scope>
</reference>
<dbReference type="PANTHER" id="PTHR47619:SF1">
    <property type="entry name" value="EXODEOXYRIBONUCLEASE WALJ"/>
    <property type="match status" value="1"/>
</dbReference>
<dbReference type="SUPFAM" id="SSF56281">
    <property type="entry name" value="Metallo-hydrolase/oxidoreductase"/>
    <property type="match status" value="1"/>
</dbReference>
<name>A0A644V1N0_9ZZZZ</name>
<dbReference type="InterPro" id="IPR036866">
    <property type="entry name" value="RibonucZ/Hydroxyglut_hydro"/>
</dbReference>
<dbReference type="EMBL" id="VSSQ01000202">
    <property type="protein sequence ID" value="MPL85238.1"/>
    <property type="molecule type" value="Genomic_DNA"/>
</dbReference>
<dbReference type="PANTHER" id="PTHR47619">
    <property type="entry name" value="METALLO-HYDROLASE YYCJ-RELATED"/>
    <property type="match status" value="1"/>
</dbReference>
<keyword evidence="2" id="KW-0378">Hydrolase</keyword>
<sequence>MLIDYSEKKNVKFISLASGSSGNCYFFSNGVVSFVIDFGIGLRTARKRLAEYNMKLEDIDFVLVTHDHIDHIKHLGTFAEKFSKPVYATESLHNALSNHFATRGKLTSSRVYIESEKEFCFNDVSITPFQVPHDGTDNYGYFINMSGVKIVVATDVGRVNSSLIKYASISNHLIFESNYDRTMLEEGPYPKSLIDRISNGKGHLSNEETANAIKEFYHCEIKSLLLCHLSANNNTPARAIETAGMALLEVGAIPGVDLLLECLPRGSASKLYQF</sequence>
<evidence type="ECO:0000259" key="1">
    <source>
        <dbReference type="SMART" id="SM00849"/>
    </source>
</evidence>
<comment type="caution">
    <text evidence="2">The sequence shown here is derived from an EMBL/GenBank/DDBJ whole genome shotgun (WGS) entry which is preliminary data.</text>
</comment>
<feature type="domain" description="Metallo-beta-lactamase" evidence="1">
    <location>
        <begin position="21"/>
        <end position="201"/>
    </location>
</feature>
<proteinExistence type="predicted"/>
<dbReference type="Gene3D" id="3.60.15.10">
    <property type="entry name" value="Ribonuclease Z/Hydroxyacylglutathione hydrolase-like"/>
    <property type="match status" value="1"/>
</dbReference>
<organism evidence="2">
    <name type="scientific">bioreactor metagenome</name>
    <dbReference type="NCBI Taxonomy" id="1076179"/>
    <lineage>
        <taxon>unclassified sequences</taxon>
        <taxon>metagenomes</taxon>
        <taxon>ecological metagenomes</taxon>
    </lineage>
</organism>
<dbReference type="AlphaFoldDB" id="A0A644V1N0"/>
<gene>
    <name evidence="2" type="primary">yycJ_7</name>
    <name evidence="2" type="ORF">SDC9_31206</name>
</gene>
<accession>A0A644V1N0</accession>
<dbReference type="Pfam" id="PF12706">
    <property type="entry name" value="Lactamase_B_2"/>
    <property type="match status" value="1"/>
</dbReference>
<dbReference type="GO" id="GO:0016787">
    <property type="term" value="F:hydrolase activity"/>
    <property type="evidence" value="ECO:0007669"/>
    <property type="project" value="UniProtKB-KW"/>
</dbReference>
<evidence type="ECO:0000313" key="2">
    <source>
        <dbReference type="EMBL" id="MPL85238.1"/>
    </source>
</evidence>
<dbReference type="InterPro" id="IPR001279">
    <property type="entry name" value="Metallo-B-lactamas"/>
</dbReference>
<dbReference type="SMART" id="SM00849">
    <property type="entry name" value="Lactamase_B"/>
    <property type="match status" value="1"/>
</dbReference>
<dbReference type="InterPro" id="IPR052533">
    <property type="entry name" value="WalJ/YycJ-like"/>
</dbReference>